<reference evidence="1 2" key="1">
    <citation type="journal article" date="2005" name="PLoS Biol.">
        <title>The genomes of Oryza sativa: a history of duplications.</title>
        <authorList>
            <person name="Yu J."/>
            <person name="Wang J."/>
            <person name="Lin W."/>
            <person name="Li S."/>
            <person name="Li H."/>
            <person name="Zhou J."/>
            <person name="Ni P."/>
            <person name="Dong W."/>
            <person name="Hu S."/>
            <person name="Zeng C."/>
            <person name="Zhang J."/>
            <person name="Zhang Y."/>
            <person name="Li R."/>
            <person name="Xu Z."/>
            <person name="Li S."/>
            <person name="Li X."/>
            <person name="Zheng H."/>
            <person name="Cong L."/>
            <person name="Lin L."/>
            <person name="Yin J."/>
            <person name="Geng J."/>
            <person name="Li G."/>
            <person name="Shi J."/>
            <person name="Liu J."/>
            <person name="Lv H."/>
            <person name="Li J."/>
            <person name="Wang J."/>
            <person name="Deng Y."/>
            <person name="Ran L."/>
            <person name="Shi X."/>
            <person name="Wang X."/>
            <person name="Wu Q."/>
            <person name="Li C."/>
            <person name="Ren X."/>
            <person name="Wang J."/>
            <person name="Wang X."/>
            <person name="Li D."/>
            <person name="Liu D."/>
            <person name="Zhang X."/>
            <person name="Ji Z."/>
            <person name="Zhao W."/>
            <person name="Sun Y."/>
            <person name="Zhang Z."/>
            <person name="Bao J."/>
            <person name="Han Y."/>
            <person name="Dong L."/>
            <person name="Ji J."/>
            <person name="Chen P."/>
            <person name="Wu S."/>
            <person name="Liu J."/>
            <person name="Xiao Y."/>
            <person name="Bu D."/>
            <person name="Tan J."/>
            <person name="Yang L."/>
            <person name="Ye C."/>
            <person name="Zhang J."/>
            <person name="Xu J."/>
            <person name="Zhou Y."/>
            <person name="Yu Y."/>
            <person name="Zhang B."/>
            <person name="Zhuang S."/>
            <person name="Wei H."/>
            <person name="Liu B."/>
            <person name="Lei M."/>
            <person name="Yu H."/>
            <person name="Li Y."/>
            <person name="Xu H."/>
            <person name="Wei S."/>
            <person name="He X."/>
            <person name="Fang L."/>
            <person name="Zhang Z."/>
            <person name="Zhang Y."/>
            <person name="Huang X."/>
            <person name="Su Z."/>
            <person name="Tong W."/>
            <person name="Li J."/>
            <person name="Tong Z."/>
            <person name="Li S."/>
            <person name="Ye J."/>
            <person name="Wang L."/>
            <person name="Fang L."/>
            <person name="Lei T."/>
            <person name="Chen C."/>
            <person name="Chen H."/>
            <person name="Xu Z."/>
            <person name="Li H."/>
            <person name="Huang H."/>
            <person name="Zhang F."/>
            <person name="Xu H."/>
            <person name="Li N."/>
            <person name="Zhao C."/>
            <person name="Li S."/>
            <person name="Dong L."/>
            <person name="Huang Y."/>
            <person name="Li L."/>
            <person name="Xi Y."/>
            <person name="Qi Q."/>
            <person name="Li W."/>
            <person name="Zhang B."/>
            <person name="Hu W."/>
            <person name="Zhang Y."/>
            <person name="Tian X."/>
            <person name="Jiao Y."/>
            <person name="Liang X."/>
            <person name="Jin J."/>
            <person name="Gao L."/>
            <person name="Zheng W."/>
            <person name="Hao B."/>
            <person name="Liu S."/>
            <person name="Wang W."/>
            <person name="Yuan L."/>
            <person name="Cao M."/>
            <person name="McDermott J."/>
            <person name="Samudrala R."/>
            <person name="Wang J."/>
            <person name="Wong G.K."/>
            <person name="Yang H."/>
        </authorList>
    </citation>
    <scope>NUCLEOTIDE SEQUENCE [LARGE SCALE GENOMIC DNA]</scope>
    <source>
        <strain evidence="2">cv. 93-11</strain>
    </source>
</reference>
<evidence type="ECO:0000313" key="2">
    <source>
        <dbReference type="Proteomes" id="UP000007015"/>
    </source>
</evidence>
<dbReference type="EMBL" id="CM000136">
    <property type="protein sequence ID" value="EAY81466.1"/>
    <property type="molecule type" value="Genomic_DNA"/>
</dbReference>
<gene>
    <name evidence="1" type="ORF">OsI_36638</name>
</gene>
<accession>A2ZFT2</accession>
<dbReference type="OMA" id="FCAYFAR"/>
<dbReference type="HOGENOM" id="CLU_1573234_0_0_1"/>
<proteinExistence type="predicted"/>
<keyword evidence="2" id="KW-1185">Reference proteome</keyword>
<evidence type="ECO:0000313" key="1">
    <source>
        <dbReference type="EMBL" id="EAY81466.1"/>
    </source>
</evidence>
<organism evidence="1 2">
    <name type="scientific">Oryza sativa subsp. indica</name>
    <name type="common">Rice</name>
    <dbReference type="NCBI Taxonomy" id="39946"/>
    <lineage>
        <taxon>Eukaryota</taxon>
        <taxon>Viridiplantae</taxon>
        <taxon>Streptophyta</taxon>
        <taxon>Embryophyta</taxon>
        <taxon>Tracheophyta</taxon>
        <taxon>Spermatophyta</taxon>
        <taxon>Magnoliopsida</taxon>
        <taxon>Liliopsida</taxon>
        <taxon>Poales</taxon>
        <taxon>Poaceae</taxon>
        <taxon>BOP clade</taxon>
        <taxon>Oryzoideae</taxon>
        <taxon>Oryzeae</taxon>
        <taxon>Oryzinae</taxon>
        <taxon>Oryza</taxon>
        <taxon>Oryza sativa</taxon>
    </lineage>
</organism>
<name>A2ZFT2_ORYSI</name>
<dbReference type="Gramene" id="BGIOSGA033736-TA">
    <property type="protein sequence ID" value="BGIOSGA033736-PA"/>
    <property type="gene ID" value="BGIOSGA033736"/>
</dbReference>
<sequence length="170" mass="16658">MEEANIGEDGGLYGPSNPAPPLIPAAIFTGDGTTAAAAAAGLRGANGFIAGAATGLLRATTAAGFMDDAAAGFGFSAAVVDANAEFSTAAARIGFFPSNAAACAGFCAYFARSPTPDATTASRTGCSAGSGDATAAGAARRLQKRPLPSPSSFLSPLRMNLDDVALFIAC</sequence>
<dbReference type="Proteomes" id="UP000007015">
    <property type="component" value="Chromosome 11"/>
</dbReference>
<dbReference type="AlphaFoldDB" id="A2ZFT2"/>
<protein>
    <submittedName>
        <fullName evidence="1">Uncharacterized protein</fullName>
    </submittedName>
</protein>